<keyword evidence="2" id="KW-1185">Reference proteome</keyword>
<name>A0ACC2S8F9_9FUNG</name>
<comment type="caution">
    <text evidence="1">The sequence shown here is derived from an EMBL/GenBank/DDBJ whole genome shotgun (WGS) entry which is preliminary data.</text>
</comment>
<gene>
    <name evidence="1" type="ORF">DSO57_1010634</name>
</gene>
<accession>A0ACC2S8F9</accession>
<proteinExistence type="predicted"/>
<dbReference type="EMBL" id="QTSX02005715">
    <property type="protein sequence ID" value="KAJ9058610.1"/>
    <property type="molecule type" value="Genomic_DNA"/>
</dbReference>
<organism evidence="1 2">
    <name type="scientific">Entomophthora muscae</name>
    <dbReference type="NCBI Taxonomy" id="34485"/>
    <lineage>
        <taxon>Eukaryota</taxon>
        <taxon>Fungi</taxon>
        <taxon>Fungi incertae sedis</taxon>
        <taxon>Zoopagomycota</taxon>
        <taxon>Entomophthoromycotina</taxon>
        <taxon>Entomophthoromycetes</taxon>
        <taxon>Entomophthorales</taxon>
        <taxon>Entomophthoraceae</taxon>
        <taxon>Entomophthora</taxon>
    </lineage>
</organism>
<reference evidence="1" key="1">
    <citation type="submission" date="2022-04" db="EMBL/GenBank/DDBJ databases">
        <title>Genome of the entomopathogenic fungus Entomophthora muscae.</title>
        <authorList>
            <person name="Elya C."/>
            <person name="Lovett B.R."/>
            <person name="Lee E."/>
            <person name="Macias A.M."/>
            <person name="Hajek A.E."/>
            <person name="De Bivort B.L."/>
            <person name="Kasson M.T."/>
            <person name="De Fine Licht H.H."/>
            <person name="Stajich J.E."/>
        </authorList>
    </citation>
    <scope>NUCLEOTIDE SEQUENCE</scope>
    <source>
        <strain evidence="1">Berkeley</strain>
    </source>
</reference>
<dbReference type="Proteomes" id="UP001165960">
    <property type="component" value="Unassembled WGS sequence"/>
</dbReference>
<protein>
    <submittedName>
        <fullName evidence="1">Uncharacterized protein</fullName>
    </submittedName>
</protein>
<evidence type="ECO:0000313" key="1">
    <source>
        <dbReference type="EMBL" id="KAJ9058610.1"/>
    </source>
</evidence>
<evidence type="ECO:0000313" key="2">
    <source>
        <dbReference type="Proteomes" id="UP001165960"/>
    </source>
</evidence>
<sequence length="125" mass="13581">MGSPRVASKAVQSHHSYTEEELPRVGIKPIISKKAADETSAEACGLPATQENANYQAISKDGNQKRKDFTAIPLDPSMKACPAPVLFYCPKTWAACLLYPQIPNCFCIVSHIYNLNTISSGLVDP</sequence>